<dbReference type="InterPro" id="IPR036676">
    <property type="entry name" value="PurM-like_C_sf"/>
</dbReference>
<dbReference type="RefSeq" id="WP_111549304.1">
    <property type="nucleotide sequence ID" value="NZ_MZXV01000085.1"/>
</dbReference>
<dbReference type="Proteomes" id="UP000248616">
    <property type="component" value="Unassembled WGS sequence"/>
</dbReference>
<comment type="pathway">
    <text evidence="1 13">Purine metabolism; IMP biosynthesis via de novo pathway; 5-amino-1-(5-phospho-D-ribosyl)imidazole from N(2)-formyl-N(1)-(5-phospho-D-ribosyl)glycinamide: step 2/2.</text>
</comment>
<feature type="domain" description="PurM-like N-terminal" evidence="15">
    <location>
        <begin position="76"/>
        <end position="180"/>
    </location>
</feature>
<dbReference type="InterPro" id="IPR010918">
    <property type="entry name" value="PurM-like_C_dom"/>
</dbReference>
<dbReference type="Gene3D" id="3.30.1330.10">
    <property type="entry name" value="PurM-like, N-terminal domain"/>
    <property type="match status" value="1"/>
</dbReference>
<comment type="catalytic activity">
    <reaction evidence="12 13">
        <text>2-formamido-N(1)-(5-O-phospho-beta-D-ribosyl)acetamidine + ATP = 5-amino-1-(5-phospho-beta-D-ribosyl)imidazole + ADP + phosphate + H(+)</text>
        <dbReference type="Rhea" id="RHEA:23032"/>
        <dbReference type="ChEBI" id="CHEBI:15378"/>
        <dbReference type="ChEBI" id="CHEBI:30616"/>
        <dbReference type="ChEBI" id="CHEBI:43474"/>
        <dbReference type="ChEBI" id="CHEBI:137981"/>
        <dbReference type="ChEBI" id="CHEBI:147287"/>
        <dbReference type="ChEBI" id="CHEBI:456216"/>
        <dbReference type="EC" id="6.3.3.1"/>
    </reaction>
</comment>
<dbReference type="InterPro" id="IPR004733">
    <property type="entry name" value="PurM_cligase"/>
</dbReference>
<evidence type="ECO:0000256" key="3">
    <source>
        <dbReference type="ARBA" id="ARBA00013047"/>
    </source>
</evidence>
<protein>
    <recommendedName>
        <fullName evidence="4 13">Phosphoribosylformylglycinamidine cyclo-ligase</fullName>
        <ecNumber evidence="3 13">6.3.3.1</ecNumber>
    </recommendedName>
    <alternativeName>
        <fullName evidence="10 13">AIR synthase</fullName>
    </alternativeName>
    <alternativeName>
        <fullName evidence="11 13">AIRS</fullName>
    </alternativeName>
    <alternativeName>
        <fullName evidence="9 13">Phosphoribosyl-aminoimidazole synthetase</fullName>
    </alternativeName>
</protein>
<dbReference type="InterPro" id="IPR016188">
    <property type="entry name" value="PurM-like_N"/>
</dbReference>
<evidence type="ECO:0000256" key="13">
    <source>
        <dbReference type="HAMAP-Rule" id="MF_00741"/>
    </source>
</evidence>
<dbReference type="Gene3D" id="3.90.650.10">
    <property type="entry name" value="PurM-like C-terminal domain"/>
    <property type="match status" value="1"/>
</dbReference>
<comment type="subcellular location">
    <subcellularLocation>
        <location evidence="13">Cytoplasm</location>
    </subcellularLocation>
</comment>
<dbReference type="PANTHER" id="PTHR10520:SF12">
    <property type="entry name" value="TRIFUNCTIONAL PURINE BIOSYNTHETIC PROTEIN ADENOSINE-3"/>
    <property type="match status" value="1"/>
</dbReference>
<keyword evidence="8 13" id="KW-0067">ATP-binding</keyword>
<dbReference type="FunFam" id="3.30.1330.10:FF:000001">
    <property type="entry name" value="Phosphoribosylformylglycinamidine cyclo-ligase"/>
    <property type="match status" value="1"/>
</dbReference>
<evidence type="ECO:0000256" key="14">
    <source>
        <dbReference type="SAM" id="MobiDB-lite"/>
    </source>
</evidence>
<feature type="region of interest" description="Disordered" evidence="14">
    <location>
        <begin position="1"/>
        <end position="20"/>
    </location>
</feature>
<comment type="caution">
    <text evidence="17">The sequence shown here is derived from an EMBL/GenBank/DDBJ whole genome shotgun (WGS) entry which is preliminary data.</text>
</comment>
<dbReference type="GO" id="GO:0006189">
    <property type="term" value="P:'de novo' IMP biosynthetic process"/>
    <property type="evidence" value="ECO:0007669"/>
    <property type="project" value="UniProtKB-UniRule"/>
</dbReference>
<evidence type="ECO:0000256" key="11">
    <source>
        <dbReference type="ARBA" id="ARBA00033093"/>
    </source>
</evidence>
<evidence type="ECO:0000256" key="10">
    <source>
        <dbReference type="ARBA" id="ARBA00032931"/>
    </source>
</evidence>
<dbReference type="GO" id="GO:0005524">
    <property type="term" value="F:ATP binding"/>
    <property type="evidence" value="ECO:0007669"/>
    <property type="project" value="UniProtKB-KW"/>
</dbReference>
<comment type="similarity">
    <text evidence="2 13">Belongs to the AIR synthase family.</text>
</comment>
<feature type="domain" description="PurM-like C-terminal" evidence="16">
    <location>
        <begin position="194"/>
        <end position="363"/>
    </location>
</feature>
<keyword evidence="18" id="KW-1185">Reference proteome</keyword>
<dbReference type="HAMAP" id="MF_00741">
    <property type="entry name" value="AIRS"/>
    <property type="match status" value="1"/>
</dbReference>
<dbReference type="Pfam" id="PF02769">
    <property type="entry name" value="AIRS_C"/>
    <property type="match status" value="1"/>
</dbReference>
<dbReference type="UniPathway" id="UPA00074">
    <property type="reaction ID" value="UER00129"/>
</dbReference>
<evidence type="ECO:0000256" key="7">
    <source>
        <dbReference type="ARBA" id="ARBA00022755"/>
    </source>
</evidence>
<evidence type="ECO:0000256" key="8">
    <source>
        <dbReference type="ARBA" id="ARBA00022840"/>
    </source>
</evidence>
<accession>A0A2W7BRB4</accession>
<keyword evidence="7 13" id="KW-0658">Purine biosynthesis</keyword>
<evidence type="ECO:0000256" key="4">
    <source>
        <dbReference type="ARBA" id="ARBA00020367"/>
    </source>
</evidence>
<dbReference type="GO" id="GO:0004637">
    <property type="term" value="F:phosphoribosylamine-glycine ligase activity"/>
    <property type="evidence" value="ECO:0007669"/>
    <property type="project" value="TreeGrafter"/>
</dbReference>
<dbReference type="Pfam" id="PF00586">
    <property type="entry name" value="AIRS"/>
    <property type="match status" value="1"/>
</dbReference>
<dbReference type="EC" id="6.3.3.1" evidence="3 13"/>
<gene>
    <name evidence="13" type="primary">purM</name>
    <name evidence="17" type="ORF">B5V02_39190</name>
</gene>
<keyword evidence="6 13" id="KW-0547">Nucleotide-binding</keyword>
<dbReference type="SUPFAM" id="SSF55326">
    <property type="entry name" value="PurM N-terminal domain-like"/>
    <property type="match status" value="1"/>
</dbReference>
<dbReference type="GO" id="GO:0004641">
    <property type="term" value="F:phosphoribosylformylglycinamidine cyclo-ligase activity"/>
    <property type="evidence" value="ECO:0007669"/>
    <property type="project" value="UniProtKB-UniRule"/>
</dbReference>
<evidence type="ECO:0000256" key="6">
    <source>
        <dbReference type="ARBA" id="ARBA00022741"/>
    </source>
</evidence>
<evidence type="ECO:0000313" key="17">
    <source>
        <dbReference type="EMBL" id="PZV33350.1"/>
    </source>
</evidence>
<dbReference type="NCBIfam" id="TIGR00878">
    <property type="entry name" value="purM"/>
    <property type="match status" value="1"/>
</dbReference>
<evidence type="ECO:0000313" key="18">
    <source>
        <dbReference type="Proteomes" id="UP000248616"/>
    </source>
</evidence>
<dbReference type="AlphaFoldDB" id="A0A2W7BRB4"/>
<dbReference type="GO" id="GO:0005829">
    <property type="term" value="C:cytosol"/>
    <property type="evidence" value="ECO:0007669"/>
    <property type="project" value="TreeGrafter"/>
</dbReference>
<keyword evidence="13" id="KW-0963">Cytoplasm</keyword>
<dbReference type="PANTHER" id="PTHR10520">
    <property type="entry name" value="TRIFUNCTIONAL PURINE BIOSYNTHETIC PROTEIN ADENOSINE-3-RELATED"/>
    <property type="match status" value="1"/>
</dbReference>
<dbReference type="CDD" id="cd02196">
    <property type="entry name" value="PurM"/>
    <property type="match status" value="1"/>
</dbReference>
<dbReference type="InterPro" id="IPR036921">
    <property type="entry name" value="PurM-like_N_sf"/>
</dbReference>
<evidence type="ECO:0000256" key="1">
    <source>
        <dbReference type="ARBA" id="ARBA00004686"/>
    </source>
</evidence>
<evidence type="ECO:0000256" key="5">
    <source>
        <dbReference type="ARBA" id="ARBA00022598"/>
    </source>
</evidence>
<dbReference type="OrthoDB" id="9777881at2"/>
<evidence type="ECO:0000259" key="16">
    <source>
        <dbReference type="Pfam" id="PF02769"/>
    </source>
</evidence>
<evidence type="ECO:0000256" key="9">
    <source>
        <dbReference type="ARBA" id="ARBA00031908"/>
    </source>
</evidence>
<dbReference type="GO" id="GO:0046084">
    <property type="term" value="P:adenine biosynthetic process"/>
    <property type="evidence" value="ECO:0007669"/>
    <property type="project" value="TreeGrafter"/>
</dbReference>
<sequence length="369" mass="38345">MSKRDTSQPRTGQPKTGKRKNGLTYAEAGVDIDAGNLMVEKIKPLVRATRRPGADGEIGGFGGLFDLKAAGFTDPVLVAANDGVGTKLKIAIDAGKHDTIGIDLVAMCVNDIVVQGAEPLFFLDYFATGKLDPDQGAAIVGGIAKGCQQAGCALIGGETAEMPGMYHGNDYDLAGFAVGAAERGQLLPTDDIVEGDVLLGLASSGLHSNGFSLVRRIVAVSGLAWSDPAPFNDEATLAEALLEPTRIYVKSILKAIRGTHGIKALAHITGGGFPENIPRVLPKDFSAELDLEAIDVPAVFSWLAKTGGVAPEEMMRTFNCGIGMILVVASGQAAQVAAVLQEAGETVTPIGRIVPRRNAGVIYRGSIGL</sequence>
<dbReference type="EMBL" id="MZXV01000085">
    <property type="protein sequence ID" value="PZV33350.1"/>
    <property type="molecule type" value="Genomic_DNA"/>
</dbReference>
<keyword evidence="5 13" id="KW-0436">Ligase</keyword>
<proteinExistence type="inferred from homology"/>
<dbReference type="SUPFAM" id="SSF56042">
    <property type="entry name" value="PurM C-terminal domain-like"/>
    <property type="match status" value="1"/>
</dbReference>
<reference evidence="18" key="1">
    <citation type="submission" date="2017-03" db="EMBL/GenBank/DDBJ databases">
        <authorList>
            <person name="Safronova V.I."/>
            <person name="Sazanova A.L."/>
            <person name="Chirak E.R."/>
        </authorList>
    </citation>
    <scope>NUCLEOTIDE SEQUENCE [LARGE SCALE GENOMIC DNA]</scope>
    <source>
        <strain evidence="18">Ach-343</strain>
    </source>
</reference>
<name>A0A2W7BRB4_9HYPH</name>
<evidence type="ECO:0000256" key="12">
    <source>
        <dbReference type="ARBA" id="ARBA00049057"/>
    </source>
</evidence>
<evidence type="ECO:0000259" key="15">
    <source>
        <dbReference type="Pfam" id="PF00586"/>
    </source>
</evidence>
<organism evidence="17 18">
    <name type="scientific">Mesorhizobium kowhaii</name>
    <dbReference type="NCBI Taxonomy" id="1300272"/>
    <lineage>
        <taxon>Bacteria</taxon>
        <taxon>Pseudomonadati</taxon>
        <taxon>Pseudomonadota</taxon>
        <taxon>Alphaproteobacteria</taxon>
        <taxon>Hyphomicrobiales</taxon>
        <taxon>Phyllobacteriaceae</taxon>
        <taxon>Mesorhizobium</taxon>
    </lineage>
</organism>
<evidence type="ECO:0000256" key="2">
    <source>
        <dbReference type="ARBA" id="ARBA00010280"/>
    </source>
</evidence>
<dbReference type="FunFam" id="3.90.650.10:FF:000019">
    <property type="entry name" value="Trifunctional purine biosynthetic protein adenosine-3"/>
    <property type="match status" value="1"/>
</dbReference>